<proteinExistence type="predicted"/>
<evidence type="ECO:0000313" key="2">
    <source>
        <dbReference type="Proteomes" id="UP001218188"/>
    </source>
</evidence>
<comment type="caution">
    <text evidence="1">The sequence shown here is derived from an EMBL/GenBank/DDBJ whole genome shotgun (WGS) entry which is preliminary data.</text>
</comment>
<accession>A0AAD6SV81</accession>
<dbReference type="EMBL" id="JARJCM010000055">
    <property type="protein sequence ID" value="KAJ7034684.1"/>
    <property type="molecule type" value="Genomic_DNA"/>
</dbReference>
<name>A0AAD6SV81_9AGAR</name>
<protein>
    <submittedName>
        <fullName evidence="1">Uncharacterized protein</fullName>
    </submittedName>
</protein>
<dbReference type="AlphaFoldDB" id="A0AAD6SV81"/>
<evidence type="ECO:0000313" key="1">
    <source>
        <dbReference type="EMBL" id="KAJ7034684.1"/>
    </source>
</evidence>
<dbReference type="Proteomes" id="UP001218188">
    <property type="component" value="Unassembled WGS sequence"/>
</dbReference>
<reference evidence="1" key="1">
    <citation type="submission" date="2023-03" db="EMBL/GenBank/DDBJ databases">
        <title>Massive genome expansion in bonnet fungi (Mycena s.s.) driven by repeated elements and novel gene families across ecological guilds.</title>
        <authorList>
            <consortium name="Lawrence Berkeley National Laboratory"/>
            <person name="Harder C.B."/>
            <person name="Miyauchi S."/>
            <person name="Viragh M."/>
            <person name="Kuo A."/>
            <person name="Thoen E."/>
            <person name="Andreopoulos B."/>
            <person name="Lu D."/>
            <person name="Skrede I."/>
            <person name="Drula E."/>
            <person name="Henrissat B."/>
            <person name="Morin E."/>
            <person name="Kohler A."/>
            <person name="Barry K."/>
            <person name="LaButti K."/>
            <person name="Morin E."/>
            <person name="Salamov A."/>
            <person name="Lipzen A."/>
            <person name="Mereny Z."/>
            <person name="Hegedus B."/>
            <person name="Baldrian P."/>
            <person name="Stursova M."/>
            <person name="Weitz H."/>
            <person name="Taylor A."/>
            <person name="Grigoriev I.V."/>
            <person name="Nagy L.G."/>
            <person name="Martin F."/>
            <person name="Kauserud H."/>
        </authorList>
    </citation>
    <scope>NUCLEOTIDE SEQUENCE</scope>
    <source>
        <strain evidence="1">CBHHK200</strain>
    </source>
</reference>
<gene>
    <name evidence="1" type="ORF">C8F04DRAFT_559067</name>
</gene>
<organism evidence="1 2">
    <name type="scientific">Mycena alexandri</name>
    <dbReference type="NCBI Taxonomy" id="1745969"/>
    <lineage>
        <taxon>Eukaryota</taxon>
        <taxon>Fungi</taxon>
        <taxon>Dikarya</taxon>
        <taxon>Basidiomycota</taxon>
        <taxon>Agaricomycotina</taxon>
        <taxon>Agaricomycetes</taxon>
        <taxon>Agaricomycetidae</taxon>
        <taxon>Agaricales</taxon>
        <taxon>Marasmiineae</taxon>
        <taxon>Mycenaceae</taxon>
        <taxon>Mycena</taxon>
    </lineage>
</organism>
<keyword evidence="2" id="KW-1185">Reference proteome</keyword>
<sequence>MCASHGCLAASLSQPPPPLSLPVMRPLSAHNMHLSMSTASQHLLFPIFYTPLLPNSIALHVLLLHLQKPFLDSSSLIHLVHMHSHLFTWRPDLVPISRFCLASLLAHRTPFLVVSYDLIPSLRARHFSCFIIVLSVSPRVFGPFRPRASPLGSGSFAPAWWLWVSSSRTLSRLCVPGSAVPRSVPPRVLPLHCTLEPRRPERPTPPHTHTLSTALSPLSLISQLRCEAPSAHPSPLPPLTSPPADDHLPCC</sequence>